<feature type="chain" id="PRO_5047410569" description="Lipoprotein" evidence="1">
    <location>
        <begin position="21"/>
        <end position="151"/>
    </location>
</feature>
<gene>
    <name evidence="2" type="ORF">L2737_10490</name>
</gene>
<evidence type="ECO:0008006" key="4">
    <source>
        <dbReference type="Google" id="ProtNLM"/>
    </source>
</evidence>
<evidence type="ECO:0000256" key="1">
    <source>
        <dbReference type="SAM" id="SignalP"/>
    </source>
</evidence>
<keyword evidence="1" id="KW-0732">Signal</keyword>
<reference evidence="2 3" key="1">
    <citation type="submission" date="2022-01" db="EMBL/GenBank/DDBJ databases">
        <title>Whole genome-based taxonomy of the Shewanellaceae.</title>
        <authorList>
            <person name="Martin-Rodriguez A.J."/>
        </authorList>
    </citation>
    <scope>NUCLEOTIDE SEQUENCE [LARGE SCALE GENOMIC DNA]</scope>
    <source>
        <strain evidence="2 3">DSM 24955</strain>
    </source>
</reference>
<dbReference type="EMBL" id="JAKIKU010000005">
    <property type="protein sequence ID" value="MCL1045751.1"/>
    <property type="molecule type" value="Genomic_DNA"/>
</dbReference>
<evidence type="ECO:0000313" key="2">
    <source>
        <dbReference type="EMBL" id="MCL1045751.1"/>
    </source>
</evidence>
<organism evidence="2 3">
    <name type="scientific">Shewanella electrodiphila</name>
    <dbReference type="NCBI Taxonomy" id="934143"/>
    <lineage>
        <taxon>Bacteria</taxon>
        <taxon>Pseudomonadati</taxon>
        <taxon>Pseudomonadota</taxon>
        <taxon>Gammaproteobacteria</taxon>
        <taxon>Alteromonadales</taxon>
        <taxon>Shewanellaceae</taxon>
        <taxon>Shewanella</taxon>
    </lineage>
</organism>
<keyword evidence="3" id="KW-1185">Reference proteome</keyword>
<dbReference type="Proteomes" id="UP001202134">
    <property type="component" value="Unassembled WGS sequence"/>
</dbReference>
<comment type="caution">
    <text evidence="2">The sequence shown here is derived from an EMBL/GenBank/DDBJ whole genome shotgun (WGS) entry which is preliminary data.</text>
</comment>
<feature type="signal peptide" evidence="1">
    <location>
        <begin position="1"/>
        <end position="20"/>
    </location>
</feature>
<dbReference type="RefSeq" id="WP_229369095.1">
    <property type="nucleotide sequence ID" value="NZ_JAKIKU010000005.1"/>
</dbReference>
<evidence type="ECO:0000313" key="3">
    <source>
        <dbReference type="Proteomes" id="UP001202134"/>
    </source>
</evidence>
<dbReference type="PROSITE" id="PS51257">
    <property type="entry name" value="PROKAR_LIPOPROTEIN"/>
    <property type="match status" value="1"/>
</dbReference>
<sequence length="151" mass="17188">MPKYSVLFVGFLLLSACSSAPIEPEAFAGQFKDRFSTSIKGEGIKLFTYQAKVATATDRGIEDPLPHQQRVNRRRQDARSYAIEQERRQEQLELWSRQVDLGLQKTIDMTGYCKDGYIVLNRSVSEGRGEVRGECNDGATEEDIKKFSRNF</sequence>
<name>A0ABT0KPH4_9GAMM</name>
<protein>
    <recommendedName>
        <fullName evidence="4">Lipoprotein</fullName>
    </recommendedName>
</protein>
<accession>A0ABT0KPH4</accession>
<proteinExistence type="predicted"/>